<accession>A0A1G8CVZ5</accession>
<dbReference type="AlphaFoldDB" id="A0A1G8CVZ5"/>
<dbReference type="InterPro" id="IPR050204">
    <property type="entry name" value="AraC_XylS_family_regulators"/>
</dbReference>
<dbReference type="EMBL" id="FNBN01000013">
    <property type="protein sequence ID" value="SDH49671.1"/>
    <property type="molecule type" value="Genomic_DNA"/>
</dbReference>
<dbReference type="Gene3D" id="1.10.10.60">
    <property type="entry name" value="Homeodomain-like"/>
    <property type="match status" value="2"/>
</dbReference>
<evidence type="ECO:0000256" key="3">
    <source>
        <dbReference type="ARBA" id="ARBA00023163"/>
    </source>
</evidence>
<dbReference type="Proteomes" id="UP000199045">
    <property type="component" value="Unassembled WGS sequence"/>
</dbReference>
<dbReference type="OrthoDB" id="655946at2"/>
<name>A0A1G8CVZ5_CHIFI</name>
<dbReference type="Pfam" id="PF12833">
    <property type="entry name" value="HTH_18"/>
    <property type="match status" value="1"/>
</dbReference>
<dbReference type="PANTHER" id="PTHR46796">
    <property type="entry name" value="HTH-TYPE TRANSCRIPTIONAL ACTIVATOR RHAS-RELATED"/>
    <property type="match status" value="1"/>
</dbReference>
<dbReference type="SMART" id="SM00342">
    <property type="entry name" value="HTH_ARAC"/>
    <property type="match status" value="1"/>
</dbReference>
<proteinExistence type="predicted"/>
<sequence>MHIETYIPVAILQPFIKSFMIIESEYAVQNKILPDTAVVMAFRLRGTVVENDQVILPAAALGGLRKSYRSLSYAGNTANLLIVFREDGAAAFFKEPLHELFGASASLDNFIRRQQLDDIIEQLAAAPDNLACIDIIQRFLLTTWKQTKPDLLVQEAVRNIRQAGGNLRIKELLQELHISQDAFEKRFRKITGATPKQFASIVRLRNLIGRADSSTLTELAYEAGYFDQAHFIKDFKSFTGRTPREFYKSAIYW</sequence>
<dbReference type="PANTHER" id="PTHR46796:SF13">
    <property type="entry name" value="HTH-TYPE TRANSCRIPTIONAL ACTIVATOR RHAS"/>
    <property type="match status" value="1"/>
</dbReference>
<dbReference type="RefSeq" id="WP_089838354.1">
    <property type="nucleotide sequence ID" value="NZ_FNBN01000013.1"/>
</dbReference>
<dbReference type="Pfam" id="PF20240">
    <property type="entry name" value="DUF6597"/>
    <property type="match status" value="1"/>
</dbReference>
<gene>
    <name evidence="5" type="ORF">SAMN04488121_11360</name>
</gene>
<dbReference type="InterPro" id="IPR046532">
    <property type="entry name" value="DUF6597"/>
</dbReference>
<protein>
    <submittedName>
        <fullName evidence="5">Helix-turn-helix domain-containing protein</fullName>
    </submittedName>
</protein>
<dbReference type="SUPFAM" id="SSF46689">
    <property type="entry name" value="Homeodomain-like"/>
    <property type="match status" value="1"/>
</dbReference>
<dbReference type="PROSITE" id="PS00041">
    <property type="entry name" value="HTH_ARAC_FAMILY_1"/>
    <property type="match status" value="1"/>
</dbReference>
<evidence type="ECO:0000259" key="4">
    <source>
        <dbReference type="PROSITE" id="PS01124"/>
    </source>
</evidence>
<dbReference type="STRING" id="104663.SAMN04488121_11360"/>
<evidence type="ECO:0000256" key="1">
    <source>
        <dbReference type="ARBA" id="ARBA00023015"/>
    </source>
</evidence>
<dbReference type="PROSITE" id="PS01124">
    <property type="entry name" value="HTH_ARAC_FAMILY_2"/>
    <property type="match status" value="1"/>
</dbReference>
<dbReference type="InterPro" id="IPR009057">
    <property type="entry name" value="Homeodomain-like_sf"/>
</dbReference>
<keyword evidence="2" id="KW-0238">DNA-binding</keyword>
<dbReference type="GO" id="GO:0003700">
    <property type="term" value="F:DNA-binding transcription factor activity"/>
    <property type="evidence" value="ECO:0007669"/>
    <property type="project" value="InterPro"/>
</dbReference>
<evidence type="ECO:0000256" key="2">
    <source>
        <dbReference type="ARBA" id="ARBA00023125"/>
    </source>
</evidence>
<keyword evidence="1" id="KW-0805">Transcription regulation</keyword>
<keyword evidence="3" id="KW-0804">Transcription</keyword>
<dbReference type="InterPro" id="IPR018060">
    <property type="entry name" value="HTH_AraC"/>
</dbReference>
<organism evidence="5 6">
    <name type="scientific">Chitinophaga filiformis</name>
    <name type="common">Myxococcus filiformis</name>
    <name type="synonym">Flexibacter filiformis</name>
    <dbReference type="NCBI Taxonomy" id="104663"/>
    <lineage>
        <taxon>Bacteria</taxon>
        <taxon>Pseudomonadati</taxon>
        <taxon>Bacteroidota</taxon>
        <taxon>Chitinophagia</taxon>
        <taxon>Chitinophagales</taxon>
        <taxon>Chitinophagaceae</taxon>
        <taxon>Chitinophaga</taxon>
    </lineage>
</organism>
<dbReference type="InterPro" id="IPR018062">
    <property type="entry name" value="HTH_AraC-typ_CS"/>
</dbReference>
<dbReference type="GO" id="GO:0043565">
    <property type="term" value="F:sequence-specific DNA binding"/>
    <property type="evidence" value="ECO:0007669"/>
    <property type="project" value="InterPro"/>
</dbReference>
<reference evidence="5 6" key="1">
    <citation type="submission" date="2016-10" db="EMBL/GenBank/DDBJ databases">
        <authorList>
            <person name="de Groot N.N."/>
        </authorList>
    </citation>
    <scope>NUCLEOTIDE SEQUENCE [LARGE SCALE GENOMIC DNA]</scope>
    <source>
        <strain evidence="5 6">DSM 527</strain>
    </source>
</reference>
<evidence type="ECO:0000313" key="5">
    <source>
        <dbReference type="EMBL" id="SDH49671.1"/>
    </source>
</evidence>
<evidence type="ECO:0000313" key="6">
    <source>
        <dbReference type="Proteomes" id="UP000199045"/>
    </source>
</evidence>
<feature type="domain" description="HTH araC/xylS-type" evidence="4">
    <location>
        <begin position="150"/>
        <end position="249"/>
    </location>
</feature>